<comment type="caution">
    <text evidence="3">The sequence shown here is derived from an EMBL/GenBank/DDBJ whole genome shotgun (WGS) entry which is preliminary data.</text>
</comment>
<evidence type="ECO:0000313" key="3">
    <source>
        <dbReference type="EMBL" id="MBC8570509.1"/>
    </source>
</evidence>
<proteinExistence type="inferred from homology"/>
<dbReference type="InterPro" id="IPR052174">
    <property type="entry name" value="Flavoredoxin"/>
</dbReference>
<keyword evidence="4" id="KW-1185">Reference proteome</keyword>
<evidence type="ECO:0000256" key="1">
    <source>
        <dbReference type="ARBA" id="ARBA00038054"/>
    </source>
</evidence>
<name>A0A926I6X7_9FIRM</name>
<dbReference type="Pfam" id="PF01613">
    <property type="entry name" value="Flavin_Reduct"/>
    <property type="match status" value="1"/>
</dbReference>
<dbReference type="Gene3D" id="2.30.110.10">
    <property type="entry name" value="Electron Transport, Fmn-binding Protein, Chain A"/>
    <property type="match status" value="1"/>
</dbReference>
<feature type="domain" description="Flavin reductase like" evidence="2">
    <location>
        <begin position="25"/>
        <end position="165"/>
    </location>
</feature>
<dbReference type="InterPro" id="IPR012349">
    <property type="entry name" value="Split_barrel_FMN-bd"/>
</dbReference>
<protein>
    <submittedName>
        <fullName evidence="3">Flavin reductase family protein</fullName>
    </submittedName>
</protein>
<dbReference type="GO" id="GO:0016646">
    <property type="term" value="F:oxidoreductase activity, acting on the CH-NH group of donors, NAD or NADP as acceptor"/>
    <property type="evidence" value="ECO:0007669"/>
    <property type="project" value="UniProtKB-ARBA"/>
</dbReference>
<evidence type="ECO:0000259" key="2">
    <source>
        <dbReference type="Pfam" id="PF01613"/>
    </source>
</evidence>
<gene>
    <name evidence="3" type="ORF">H8709_06650</name>
</gene>
<dbReference type="PANTHER" id="PTHR43567:SF5">
    <property type="entry name" value="HYPOTHETICAL CYTOSOLIC PROTEIN"/>
    <property type="match status" value="1"/>
</dbReference>
<dbReference type="EMBL" id="JACRTC010000004">
    <property type="protein sequence ID" value="MBC8570509.1"/>
    <property type="molecule type" value="Genomic_DNA"/>
</dbReference>
<sequence>MHMFREIKPQQLQENPFTMIGKDWLLITAGDKNKCNTMTASWGGVGVLWNQDVCTVYIRPQRYTKEFVDREKEFSICVMDASFRDALNLCGTKSGRDMDKIGACGFTVDYEGDTPYFDEARVVIVCEKLYAQELKPEHFLVPGYDERYYPDKDYHTMYVGRIKKVLVK</sequence>
<dbReference type="PANTHER" id="PTHR43567">
    <property type="entry name" value="FLAVOREDOXIN-RELATED-RELATED"/>
    <property type="match status" value="1"/>
</dbReference>
<dbReference type="InterPro" id="IPR002563">
    <property type="entry name" value="Flavin_Rdtase-like_dom"/>
</dbReference>
<dbReference type="AlphaFoldDB" id="A0A926I6X7"/>
<reference evidence="3" key="1">
    <citation type="submission" date="2020-08" db="EMBL/GenBank/DDBJ databases">
        <title>Genome public.</title>
        <authorList>
            <person name="Liu C."/>
            <person name="Sun Q."/>
        </authorList>
    </citation>
    <scope>NUCLEOTIDE SEQUENCE</scope>
    <source>
        <strain evidence="3">NSJ-54</strain>
    </source>
</reference>
<evidence type="ECO:0000313" key="4">
    <source>
        <dbReference type="Proteomes" id="UP000660861"/>
    </source>
</evidence>
<organism evidence="3 4">
    <name type="scientific">Zongyangia hominis</name>
    <dbReference type="NCBI Taxonomy" id="2763677"/>
    <lineage>
        <taxon>Bacteria</taxon>
        <taxon>Bacillati</taxon>
        <taxon>Bacillota</taxon>
        <taxon>Clostridia</taxon>
        <taxon>Eubacteriales</taxon>
        <taxon>Oscillospiraceae</taxon>
        <taxon>Zongyangia</taxon>
    </lineage>
</organism>
<dbReference type="GO" id="GO:0010181">
    <property type="term" value="F:FMN binding"/>
    <property type="evidence" value="ECO:0007669"/>
    <property type="project" value="InterPro"/>
</dbReference>
<comment type="similarity">
    <text evidence="1">Belongs to the flavoredoxin family.</text>
</comment>
<dbReference type="SUPFAM" id="SSF50475">
    <property type="entry name" value="FMN-binding split barrel"/>
    <property type="match status" value="1"/>
</dbReference>
<accession>A0A926I6X7</accession>
<dbReference type="Proteomes" id="UP000660861">
    <property type="component" value="Unassembled WGS sequence"/>
</dbReference>